<protein>
    <recommendedName>
        <fullName evidence="6">Copper resistance protein D</fullName>
    </recommendedName>
</protein>
<keyword evidence="6" id="KW-0186">Copper</keyword>
<evidence type="ECO:0000256" key="6">
    <source>
        <dbReference type="RuleBase" id="RU369037"/>
    </source>
</evidence>
<comment type="function">
    <text evidence="6">Involved in copper resistance.</text>
</comment>
<keyword evidence="5 6" id="KW-0472">Membrane</keyword>
<reference evidence="9" key="1">
    <citation type="journal article" date="2019" name="Int. J. Syst. Evol. Microbiol.">
        <title>The Global Catalogue of Microorganisms (GCM) 10K type strain sequencing project: providing services to taxonomists for standard genome sequencing and annotation.</title>
        <authorList>
            <consortium name="The Broad Institute Genomics Platform"/>
            <consortium name="The Broad Institute Genome Sequencing Center for Infectious Disease"/>
            <person name="Wu L."/>
            <person name="Ma J."/>
        </authorList>
    </citation>
    <scope>NUCLEOTIDE SEQUENCE [LARGE SCALE GENOMIC DNA]</scope>
    <source>
        <strain evidence="9">CGMCC 1.15922</strain>
    </source>
</reference>
<comment type="subcellular location">
    <subcellularLocation>
        <location evidence="6">Cell inner membrane</location>
        <topology evidence="6">Multi-pass membrane protein</topology>
    </subcellularLocation>
    <subcellularLocation>
        <location evidence="1">Cell membrane</location>
        <topology evidence="1">Multi-pass membrane protein</topology>
    </subcellularLocation>
</comment>
<keyword evidence="2 6" id="KW-1003">Cell membrane</keyword>
<feature type="transmembrane region" description="Helical" evidence="6">
    <location>
        <begin position="203"/>
        <end position="227"/>
    </location>
</feature>
<evidence type="ECO:0000313" key="8">
    <source>
        <dbReference type="EMBL" id="GHE92685.1"/>
    </source>
</evidence>
<feature type="transmembrane region" description="Helical" evidence="6">
    <location>
        <begin position="6"/>
        <end position="30"/>
    </location>
</feature>
<keyword evidence="6" id="KW-0997">Cell inner membrane</keyword>
<keyword evidence="3 6" id="KW-0812">Transmembrane</keyword>
<dbReference type="PANTHER" id="PTHR34820">
    <property type="entry name" value="INNER MEMBRANE PROTEIN YEBZ"/>
    <property type="match status" value="1"/>
</dbReference>
<sequence length="298" mass="32559">MEMYIWNTVIVLSKIVFYVGFACIAGYTFFRQVFEQSESHKNLAIANLKWIRGSIVTALIANAIWFFANTGAMAEEGIQGAFDPDILDIMWHSSIGDGTLLKGLGLVLAIFAMTSHIKFKSVSLSNSIKQSILGLSLIVLSYTFSLFGHVSELGVFEKVLLMLHVLVMAWWFGSLFPLKQACHEQDYEQLYSVMDKFGRQASIAVSLLLVAGLWLAFQLVGTLAALFSSSYGQTLLLKLALVVSILGIAAKHKLKLVPQLKNNDGREALSKSISIEMVVAFAILSVTAGLTSVVGPAN</sequence>
<comment type="similarity">
    <text evidence="6">Belongs to the CopD family.</text>
</comment>
<keyword evidence="4 6" id="KW-1133">Transmembrane helix</keyword>
<evidence type="ECO:0000256" key="3">
    <source>
        <dbReference type="ARBA" id="ARBA00022692"/>
    </source>
</evidence>
<dbReference type="InterPro" id="IPR008457">
    <property type="entry name" value="Cu-R_CopD_dom"/>
</dbReference>
<accession>A0ABQ3IXZ4</accession>
<evidence type="ECO:0000313" key="9">
    <source>
        <dbReference type="Proteomes" id="UP000626370"/>
    </source>
</evidence>
<feature type="transmembrane region" description="Helical" evidence="6">
    <location>
        <begin position="131"/>
        <end position="149"/>
    </location>
</feature>
<feature type="transmembrane region" description="Helical" evidence="6">
    <location>
        <begin position="233"/>
        <end position="252"/>
    </location>
</feature>
<feature type="transmembrane region" description="Helical" evidence="6">
    <location>
        <begin position="100"/>
        <end position="119"/>
    </location>
</feature>
<evidence type="ECO:0000256" key="1">
    <source>
        <dbReference type="ARBA" id="ARBA00004651"/>
    </source>
</evidence>
<evidence type="ECO:0000256" key="4">
    <source>
        <dbReference type="ARBA" id="ARBA00022989"/>
    </source>
</evidence>
<feature type="domain" description="Copper resistance protein D" evidence="7">
    <location>
        <begin position="193"/>
        <end position="290"/>
    </location>
</feature>
<dbReference type="Proteomes" id="UP000626370">
    <property type="component" value="Unassembled WGS sequence"/>
</dbReference>
<feature type="transmembrane region" description="Helical" evidence="6">
    <location>
        <begin position="50"/>
        <end position="68"/>
    </location>
</feature>
<dbReference type="EMBL" id="BNAH01000008">
    <property type="protein sequence ID" value="GHE92685.1"/>
    <property type="molecule type" value="Genomic_DNA"/>
</dbReference>
<evidence type="ECO:0000259" key="7">
    <source>
        <dbReference type="Pfam" id="PF05425"/>
    </source>
</evidence>
<feature type="transmembrane region" description="Helical" evidence="6">
    <location>
        <begin position="161"/>
        <end position="182"/>
    </location>
</feature>
<keyword evidence="9" id="KW-1185">Reference proteome</keyword>
<feature type="transmembrane region" description="Helical" evidence="6">
    <location>
        <begin position="273"/>
        <end position="295"/>
    </location>
</feature>
<organism evidence="8 9">
    <name type="scientific">Thalassotalea profundi</name>
    <dbReference type="NCBI Taxonomy" id="2036687"/>
    <lineage>
        <taxon>Bacteria</taxon>
        <taxon>Pseudomonadati</taxon>
        <taxon>Pseudomonadota</taxon>
        <taxon>Gammaproteobacteria</taxon>
        <taxon>Alteromonadales</taxon>
        <taxon>Colwelliaceae</taxon>
        <taxon>Thalassotalea</taxon>
    </lineage>
</organism>
<name>A0ABQ3IXZ4_9GAMM</name>
<comment type="caution">
    <text evidence="8">The sequence shown here is derived from an EMBL/GenBank/DDBJ whole genome shotgun (WGS) entry which is preliminary data.</text>
</comment>
<dbReference type="Pfam" id="PF05425">
    <property type="entry name" value="CopD"/>
    <property type="match status" value="1"/>
</dbReference>
<evidence type="ECO:0000256" key="5">
    <source>
        <dbReference type="ARBA" id="ARBA00023136"/>
    </source>
</evidence>
<dbReference type="RefSeq" id="WP_189378378.1">
    <property type="nucleotide sequence ID" value="NZ_BNAH01000008.1"/>
</dbReference>
<dbReference type="PANTHER" id="PTHR34820:SF4">
    <property type="entry name" value="INNER MEMBRANE PROTEIN YEBZ"/>
    <property type="match status" value="1"/>
</dbReference>
<dbReference type="InterPro" id="IPR032694">
    <property type="entry name" value="CopC/D"/>
</dbReference>
<evidence type="ECO:0000256" key="2">
    <source>
        <dbReference type="ARBA" id="ARBA00022475"/>
    </source>
</evidence>
<gene>
    <name evidence="8" type="ORF">GCM10011501_22760</name>
</gene>
<proteinExistence type="inferred from homology"/>